<dbReference type="OrthoDB" id="10491189at2759"/>
<reference evidence="1" key="1">
    <citation type="submission" date="2020-08" db="EMBL/GenBank/DDBJ databases">
        <title>Multicomponent nature underlies the extraordinary mechanical properties of spider dragline silk.</title>
        <authorList>
            <person name="Kono N."/>
            <person name="Nakamura H."/>
            <person name="Mori M."/>
            <person name="Yoshida Y."/>
            <person name="Ohtoshi R."/>
            <person name="Malay A.D."/>
            <person name="Moran D.A.P."/>
            <person name="Tomita M."/>
            <person name="Numata K."/>
            <person name="Arakawa K."/>
        </authorList>
    </citation>
    <scope>NUCLEOTIDE SEQUENCE</scope>
</reference>
<keyword evidence="2" id="KW-1185">Reference proteome</keyword>
<dbReference type="EMBL" id="BMAV01011191">
    <property type="protein sequence ID" value="GFY56875.1"/>
    <property type="molecule type" value="Genomic_DNA"/>
</dbReference>
<evidence type="ECO:0000313" key="2">
    <source>
        <dbReference type="Proteomes" id="UP000886998"/>
    </source>
</evidence>
<name>A0A8X6XQL7_9ARAC</name>
<organism evidence="1 2">
    <name type="scientific">Trichonephila inaurata madagascariensis</name>
    <dbReference type="NCBI Taxonomy" id="2747483"/>
    <lineage>
        <taxon>Eukaryota</taxon>
        <taxon>Metazoa</taxon>
        <taxon>Ecdysozoa</taxon>
        <taxon>Arthropoda</taxon>
        <taxon>Chelicerata</taxon>
        <taxon>Arachnida</taxon>
        <taxon>Araneae</taxon>
        <taxon>Araneomorphae</taxon>
        <taxon>Entelegynae</taxon>
        <taxon>Araneoidea</taxon>
        <taxon>Nephilidae</taxon>
        <taxon>Trichonephila</taxon>
        <taxon>Trichonephila inaurata</taxon>
    </lineage>
</organism>
<dbReference type="Proteomes" id="UP000886998">
    <property type="component" value="Unassembled WGS sequence"/>
</dbReference>
<gene>
    <name evidence="1" type="ORF">TNIN_353951</name>
</gene>
<proteinExistence type="predicted"/>
<dbReference type="AlphaFoldDB" id="A0A8X6XQL7"/>
<comment type="caution">
    <text evidence="1">The sequence shown here is derived from an EMBL/GenBank/DDBJ whole genome shotgun (WGS) entry which is preliminary data.</text>
</comment>
<protein>
    <submittedName>
        <fullName evidence="1">Uncharacterized protein</fullName>
    </submittedName>
</protein>
<sequence length="108" mass="12748">MDEINDARVHFEETVNNVTAAVQDYFHLQPIRPETSRPNNGGLDLQDPQRVQKAYRWNRRKCVRAITQDQTQRCPVKMEETLRYFQSVWETSSFLNGADSFRPPRGHR</sequence>
<accession>A0A8X6XQL7</accession>
<evidence type="ECO:0000313" key="1">
    <source>
        <dbReference type="EMBL" id="GFY56875.1"/>
    </source>
</evidence>